<accession>A0ABR9HBX4</accession>
<protein>
    <submittedName>
        <fullName evidence="2">Drug/metabolite transporter (DMT)-like permease</fullName>
    </submittedName>
</protein>
<dbReference type="SUPFAM" id="SSF103481">
    <property type="entry name" value="Multidrug resistance efflux transporter EmrE"/>
    <property type="match status" value="1"/>
</dbReference>
<evidence type="ECO:0000313" key="3">
    <source>
        <dbReference type="Proteomes" id="UP000598217"/>
    </source>
</evidence>
<keyword evidence="3" id="KW-1185">Reference proteome</keyword>
<dbReference type="Proteomes" id="UP000598217">
    <property type="component" value="Unassembled WGS sequence"/>
</dbReference>
<reference evidence="2 3" key="1">
    <citation type="submission" date="2020-10" db="EMBL/GenBank/DDBJ databases">
        <title>Sequencing the genomes of 1000 actinobacteria strains.</title>
        <authorList>
            <person name="Klenk H.-P."/>
        </authorList>
    </citation>
    <scope>NUCLEOTIDE SEQUENCE [LARGE SCALE GENOMIC DNA]</scope>
    <source>
        <strain evidence="2 3">DSM 45157</strain>
    </source>
</reference>
<sequence>MSDTDGRGLAALAALLALVVALSWVLLGETPVPGALLGGALCLAGVAVSRRGQGTAAQPPKSVKPPETAEPSGTERSRPR</sequence>
<dbReference type="InterPro" id="IPR037185">
    <property type="entry name" value="EmrE-like"/>
</dbReference>
<comment type="caution">
    <text evidence="2">The sequence shown here is derived from an EMBL/GenBank/DDBJ whole genome shotgun (WGS) entry which is preliminary data.</text>
</comment>
<organism evidence="2 3">
    <name type="scientific">Nocardiopsis terrae</name>
    <dbReference type="NCBI Taxonomy" id="372655"/>
    <lineage>
        <taxon>Bacteria</taxon>
        <taxon>Bacillati</taxon>
        <taxon>Actinomycetota</taxon>
        <taxon>Actinomycetes</taxon>
        <taxon>Streptosporangiales</taxon>
        <taxon>Nocardiopsidaceae</taxon>
        <taxon>Nocardiopsis</taxon>
    </lineage>
</organism>
<name>A0ABR9HBX4_9ACTN</name>
<feature type="region of interest" description="Disordered" evidence="1">
    <location>
        <begin position="53"/>
        <end position="80"/>
    </location>
</feature>
<proteinExistence type="predicted"/>
<evidence type="ECO:0000256" key="1">
    <source>
        <dbReference type="SAM" id="MobiDB-lite"/>
    </source>
</evidence>
<dbReference type="EMBL" id="JADBDY010000001">
    <property type="protein sequence ID" value="MBE1456522.1"/>
    <property type="molecule type" value="Genomic_DNA"/>
</dbReference>
<gene>
    <name evidence="2" type="ORF">H4W79_000736</name>
</gene>
<evidence type="ECO:0000313" key="2">
    <source>
        <dbReference type="EMBL" id="MBE1456522.1"/>
    </source>
</evidence>
<dbReference type="RefSeq" id="WP_225942325.1">
    <property type="nucleotide sequence ID" value="NZ_BMXJ01000002.1"/>
</dbReference>